<evidence type="ECO:0000313" key="3">
    <source>
        <dbReference type="Proteomes" id="UP001153387"/>
    </source>
</evidence>
<dbReference type="SUPFAM" id="SSF51695">
    <property type="entry name" value="PLC-like phosphodiesterases"/>
    <property type="match status" value="1"/>
</dbReference>
<name>A0A9X4KJ25_9BACL</name>
<accession>A0A9X4KJ25</accession>
<sequence>MNVTEKAALHPCVAHRGWSGAAPENTMAAFRLALSEPAVQRIELDVHLSKDEVPVVIHDASLKRTTGVKARVRDKTAAELAALDAGSWFHRMYAGEGIPALSQVLELTRGRCRLNIELKDGEPDKDLLARKVGELLQAHEREEDSILTSFDHALLLAARRHAPRTRTGLILDKRPSNIAAVLDSLGAKVLSLNHKYVNVALLAQTEAAGIEVMAWTVNEQRDLNKLATYAQSFQLCTNYPDRWLAAVR</sequence>
<evidence type="ECO:0000313" key="2">
    <source>
        <dbReference type="EMBL" id="MDG0793107.1"/>
    </source>
</evidence>
<dbReference type="GO" id="GO:0008081">
    <property type="term" value="F:phosphoric diester hydrolase activity"/>
    <property type="evidence" value="ECO:0007669"/>
    <property type="project" value="InterPro"/>
</dbReference>
<dbReference type="EMBL" id="JAPDHZ010000004">
    <property type="protein sequence ID" value="MDG0793107.1"/>
    <property type="molecule type" value="Genomic_DNA"/>
</dbReference>
<dbReference type="Proteomes" id="UP001153387">
    <property type="component" value="Unassembled WGS sequence"/>
</dbReference>
<dbReference type="Pfam" id="PF03009">
    <property type="entry name" value="GDPD"/>
    <property type="match status" value="1"/>
</dbReference>
<gene>
    <name evidence="2" type="ORF">OMP38_21300</name>
</gene>
<dbReference type="PANTHER" id="PTHR46211:SF1">
    <property type="entry name" value="GLYCEROPHOSPHODIESTER PHOSPHODIESTERASE, CYTOPLASMIC"/>
    <property type="match status" value="1"/>
</dbReference>
<dbReference type="AlphaFoldDB" id="A0A9X4KJ25"/>
<dbReference type="PROSITE" id="PS51704">
    <property type="entry name" value="GP_PDE"/>
    <property type="match status" value="1"/>
</dbReference>
<evidence type="ECO:0000259" key="1">
    <source>
        <dbReference type="PROSITE" id="PS51704"/>
    </source>
</evidence>
<dbReference type="PANTHER" id="PTHR46211">
    <property type="entry name" value="GLYCEROPHOSPHORYL DIESTER PHOSPHODIESTERASE"/>
    <property type="match status" value="1"/>
</dbReference>
<proteinExistence type="predicted"/>
<dbReference type="InterPro" id="IPR017946">
    <property type="entry name" value="PLC-like_Pdiesterase_TIM-brl"/>
</dbReference>
<dbReference type="RefSeq" id="WP_277566946.1">
    <property type="nucleotide sequence ID" value="NZ_JAPDHZ010000004.1"/>
</dbReference>
<feature type="domain" description="GP-PDE" evidence="1">
    <location>
        <begin position="10"/>
        <end position="247"/>
    </location>
</feature>
<keyword evidence="3" id="KW-1185">Reference proteome</keyword>
<protein>
    <submittedName>
        <fullName evidence="2">Glycerophosphodiester phosphodiesterase family protein</fullName>
    </submittedName>
</protein>
<comment type="caution">
    <text evidence="2">The sequence shown here is derived from an EMBL/GenBank/DDBJ whole genome shotgun (WGS) entry which is preliminary data.</text>
</comment>
<dbReference type="Gene3D" id="3.20.20.190">
    <property type="entry name" value="Phosphatidylinositol (PI) phosphodiesterase"/>
    <property type="match status" value="1"/>
</dbReference>
<dbReference type="InterPro" id="IPR030395">
    <property type="entry name" value="GP_PDE_dom"/>
</dbReference>
<organism evidence="2 3">
    <name type="scientific">Cohnella ginsengisoli</name>
    <dbReference type="NCBI Taxonomy" id="425004"/>
    <lineage>
        <taxon>Bacteria</taxon>
        <taxon>Bacillati</taxon>
        <taxon>Bacillota</taxon>
        <taxon>Bacilli</taxon>
        <taxon>Bacillales</taxon>
        <taxon>Paenibacillaceae</taxon>
        <taxon>Cohnella</taxon>
    </lineage>
</organism>
<dbReference type="GO" id="GO:0006629">
    <property type="term" value="P:lipid metabolic process"/>
    <property type="evidence" value="ECO:0007669"/>
    <property type="project" value="InterPro"/>
</dbReference>
<reference evidence="2 3" key="1">
    <citation type="submission" date="2022-10" db="EMBL/GenBank/DDBJ databases">
        <title>Comparative genomic analysis of Cohnella hashimotonis sp. nov., isolated from the International Space Station.</title>
        <authorList>
            <person name="Simpson A."/>
            <person name="Venkateswaran K."/>
        </authorList>
    </citation>
    <scope>NUCLEOTIDE SEQUENCE [LARGE SCALE GENOMIC DNA]</scope>
    <source>
        <strain evidence="2 3">DSM 18997</strain>
    </source>
</reference>